<proteinExistence type="predicted"/>
<feature type="non-terminal residue" evidence="2">
    <location>
        <position position="123"/>
    </location>
</feature>
<feature type="region of interest" description="Disordered" evidence="1">
    <location>
        <begin position="1"/>
        <end position="77"/>
    </location>
</feature>
<dbReference type="EMBL" id="CAJOBI010006662">
    <property type="protein sequence ID" value="CAF4066065.1"/>
    <property type="molecule type" value="Genomic_DNA"/>
</dbReference>
<sequence>MPLNGNRTRLPLALKPSNNSMSSSLSCTSESLSTMTTNIDTNSALSPISDLPSPLTPPKEEKTSSSTAKMKKTKSQTKALIIESEINNEDSEIQEGAEAQYDLLVSMHESGGIDRFLNIPCMI</sequence>
<feature type="compositionally biased region" description="Low complexity" evidence="1">
    <location>
        <begin position="17"/>
        <end position="37"/>
    </location>
</feature>
<name>A0A8S2PTN1_9BILA</name>
<dbReference type="Proteomes" id="UP000676336">
    <property type="component" value="Unassembled WGS sequence"/>
</dbReference>
<evidence type="ECO:0000256" key="1">
    <source>
        <dbReference type="SAM" id="MobiDB-lite"/>
    </source>
</evidence>
<dbReference type="PROSITE" id="PS51257">
    <property type="entry name" value="PROKAR_LIPOPROTEIN"/>
    <property type="match status" value="1"/>
</dbReference>
<accession>A0A8S2PTN1</accession>
<organism evidence="2 3">
    <name type="scientific">Rotaria magnacalcarata</name>
    <dbReference type="NCBI Taxonomy" id="392030"/>
    <lineage>
        <taxon>Eukaryota</taxon>
        <taxon>Metazoa</taxon>
        <taxon>Spiralia</taxon>
        <taxon>Gnathifera</taxon>
        <taxon>Rotifera</taxon>
        <taxon>Eurotatoria</taxon>
        <taxon>Bdelloidea</taxon>
        <taxon>Philodinida</taxon>
        <taxon>Philodinidae</taxon>
        <taxon>Rotaria</taxon>
    </lineage>
</organism>
<protein>
    <submittedName>
        <fullName evidence="2">Uncharacterized protein</fullName>
    </submittedName>
</protein>
<dbReference type="AlphaFoldDB" id="A0A8S2PTN1"/>
<reference evidence="2" key="1">
    <citation type="submission" date="2021-02" db="EMBL/GenBank/DDBJ databases">
        <authorList>
            <person name="Nowell W R."/>
        </authorList>
    </citation>
    <scope>NUCLEOTIDE SEQUENCE</scope>
</reference>
<evidence type="ECO:0000313" key="3">
    <source>
        <dbReference type="Proteomes" id="UP000676336"/>
    </source>
</evidence>
<comment type="caution">
    <text evidence="2">The sequence shown here is derived from an EMBL/GenBank/DDBJ whole genome shotgun (WGS) entry which is preliminary data.</text>
</comment>
<evidence type="ECO:0000313" key="2">
    <source>
        <dbReference type="EMBL" id="CAF4066065.1"/>
    </source>
</evidence>
<gene>
    <name evidence="2" type="ORF">SMN809_LOCUS15471</name>
</gene>